<dbReference type="PROSITE" id="PS00600">
    <property type="entry name" value="AA_TRANSFER_CLASS_3"/>
    <property type="match status" value="1"/>
</dbReference>
<dbReference type="InterPro" id="IPR015421">
    <property type="entry name" value="PyrdxlP-dep_Trfase_major"/>
</dbReference>
<dbReference type="PANTHER" id="PTHR42684">
    <property type="entry name" value="ADENOSYLMETHIONINE-8-AMINO-7-OXONONANOATE AMINOTRANSFERASE"/>
    <property type="match status" value="1"/>
</dbReference>
<dbReference type="Gene3D" id="3.40.640.10">
    <property type="entry name" value="Type I PLP-dependent aspartate aminotransferase-like (Major domain)"/>
    <property type="match status" value="1"/>
</dbReference>
<evidence type="ECO:0000256" key="1">
    <source>
        <dbReference type="ARBA" id="ARBA00001933"/>
    </source>
</evidence>
<dbReference type="SUPFAM" id="SSF53383">
    <property type="entry name" value="PLP-dependent transferases"/>
    <property type="match status" value="1"/>
</dbReference>
<dbReference type="PANTHER" id="PTHR42684:SF3">
    <property type="entry name" value="ADENOSYLMETHIONINE-8-AMINO-7-OXONONANOATE AMINOTRANSFERASE"/>
    <property type="match status" value="1"/>
</dbReference>
<evidence type="ECO:0000256" key="2">
    <source>
        <dbReference type="ARBA" id="ARBA00008954"/>
    </source>
</evidence>
<evidence type="ECO:0000256" key="4">
    <source>
        <dbReference type="ARBA" id="ARBA00022679"/>
    </source>
</evidence>
<dbReference type="GO" id="GO:0009102">
    <property type="term" value="P:biotin biosynthetic process"/>
    <property type="evidence" value="ECO:0007669"/>
    <property type="project" value="TreeGrafter"/>
</dbReference>
<dbReference type="RefSeq" id="WP_114129810.1">
    <property type="nucleotide sequence ID" value="NZ_JPWB01000002.1"/>
</dbReference>
<evidence type="ECO:0000256" key="5">
    <source>
        <dbReference type="ARBA" id="ARBA00022898"/>
    </source>
</evidence>
<proteinExistence type="inferred from homology"/>
<evidence type="ECO:0000256" key="3">
    <source>
        <dbReference type="ARBA" id="ARBA00022576"/>
    </source>
</evidence>
<dbReference type="Proteomes" id="UP000253061">
    <property type="component" value="Unassembled WGS sequence"/>
</dbReference>
<dbReference type="InterPro" id="IPR005814">
    <property type="entry name" value="Aminotrans_3"/>
</dbReference>
<dbReference type="NCBIfam" id="NF004767">
    <property type="entry name" value="PRK06105.1"/>
    <property type="match status" value="1"/>
</dbReference>
<dbReference type="InterPro" id="IPR015424">
    <property type="entry name" value="PyrdxlP-dep_Trfase"/>
</dbReference>
<dbReference type="GO" id="GO:0004015">
    <property type="term" value="F:adenosylmethionine-8-amino-7-oxononanoate transaminase activity"/>
    <property type="evidence" value="ECO:0007669"/>
    <property type="project" value="TreeGrafter"/>
</dbReference>
<evidence type="ECO:0000313" key="8">
    <source>
        <dbReference type="Proteomes" id="UP000253061"/>
    </source>
</evidence>
<comment type="similarity">
    <text evidence="2 6">Belongs to the class-III pyridoxal-phosphate-dependent aminotransferase family.</text>
</comment>
<dbReference type="FunFam" id="3.40.640.10:FF:000014">
    <property type="entry name" value="Adenosylmethionine-8-amino-7-oxononanoate aminotransferase, probable"/>
    <property type="match status" value="1"/>
</dbReference>
<comment type="cofactor">
    <cofactor evidence="1">
        <name>pyridoxal 5'-phosphate</name>
        <dbReference type="ChEBI" id="CHEBI:597326"/>
    </cofactor>
</comment>
<accession>A0A367VFL9</accession>
<dbReference type="EMBL" id="JPWB01000002">
    <property type="protein sequence ID" value="RCK23986.1"/>
    <property type="molecule type" value="Genomic_DNA"/>
</dbReference>
<dbReference type="Pfam" id="PF00202">
    <property type="entry name" value="Aminotran_3"/>
    <property type="match status" value="1"/>
</dbReference>
<gene>
    <name evidence="7" type="ORF">TH6_04490</name>
</gene>
<dbReference type="InterPro" id="IPR015422">
    <property type="entry name" value="PyrdxlP-dep_Trfase_small"/>
</dbReference>
<keyword evidence="5 6" id="KW-0663">Pyridoxal phosphate</keyword>
<dbReference type="CDD" id="cd00610">
    <property type="entry name" value="OAT_like"/>
    <property type="match status" value="1"/>
</dbReference>
<organism evidence="7 8">
    <name type="scientific">Thalassospira profundimaris</name>
    <dbReference type="NCBI Taxonomy" id="502049"/>
    <lineage>
        <taxon>Bacteria</taxon>
        <taxon>Pseudomonadati</taxon>
        <taxon>Pseudomonadota</taxon>
        <taxon>Alphaproteobacteria</taxon>
        <taxon>Rhodospirillales</taxon>
        <taxon>Thalassospiraceae</taxon>
        <taxon>Thalassospira</taxon>
    </lineage>
</organism>
<dbReference type="Gene3D" id="3.90.1150.10">
    <property type="entry name" value="Aspartate Aminotransferase, domain 1"/>
    <property type="match status" value="2"/>
</dbReference>
<dbReference type="AlphaFoldDB" id="A0A367VFL9"/>
<dbReference type="InterPro" id="IPR049704">
    <property type="entry name" value="Aminotrans_3_PPA_site"/>
</dbReference>
<dbReference type="GO" id="GO:0009448">
    <property type="term" value="P:gamma-aminobutyric acid metabolic process"/>
    <property type="evidence" value="ECO:0007669"/>
    <property type="project" value="TreeGrafter"/>
</dbReference>
<dbReference type="GO" id="GO:0030170">
    <property type="term" value="F:pyridoxal phosphate binding"/>
    <property type="evidence" value="ECO:0007669"/>
    <property type="project" value="InterPro"/>
</dbReference>
<reference evidence="7 8" key="1">
    <citation type="submission" date="2014-07" db="EMBL/GenBank/DDBJ databases">
        <title>Draft genome sequence of Thalassospira profundimaris R8-17.</title>
        <authorList>
            <person name="Lai Q."/>
            <person name="Shao Z."/>
        </authorList>
    </citation>
    <scope>NUCLEOTIDE SEQUENCE [LARGE SCALE GENOMIC DNA]</scope>
    <source>
        <strain evidence="7 8">R8-17</strain>
    </source>
</reference>
<keyword evidence="4 7" id="KW-0808">Transferase</keyword>
<sequence>MNHRPNSLRISDVAHSMHPYTNMRLHEEKGPMIMTEGNGARVTDSEGKEYIEGLAGLWSVAVGFSETRLADAAYAQLKRLPYYHSFAHKAHEPSIRLAEKLVEMTPEGLNRVFFTNSGSEANDTVVKMAWFLNNGLGRPEKKKFLSRTKAYHGITIASGSLTGLAGNQKDFDLPAIPVTHLTCPHYWRYGEEGESETEFTARLLKELEDTIIAEGPETIAGFIGEPVMGAGGVMTPPEGYWPGVVEICHKYDILVVSDEVINGFGRTGERFGCEKYGFTPDILVTSKQLTSSYMPLAAIVVNDKVYNAIADNTAKLGNFGHGFTGTGHPVACAVGLENLNIIEERDLMGNAKRLEPLFQDGLRAFAEMFQDGLRAFADHPLIGEIRGVGLIAGLEMADKKTGVGLIAGLEMADKKTKQPFGKPGAVAAKVVALAAEEGLICRNVYEVALAAEDGLICRNVYDTVALCPPLIVTEDDVREIHARLGRALDRALDWAKSEGML</sequence>
<evidence type="ECO:0000313" key="7">
    <source>
        <dbReference type="EMBL" id="RCK23986.1"/>
    </source>
</evidence>
<comment type="caution">
    <text evidence="7">The sequence shown here is derived from an EMBL/GenBank/DDBJ whole genome shotgun (WGS) entry which is preliminary data.</text>
</comment>
<evidence type="ECO:0000256" key="6">
    <source>
        <dbReference type="RuleBase" id="RU003560"/>
    </source>
</evidence>
<keyword evidence="3 7" id="KW-0032">Aminotransferase</keyword>
<protein>
    <submittedName>
        <fullName evidence="7">Aminotransferase</fullName>
    </submittedName>
</protein>
<name>A0A367VFL9_9PROT</name>